<dbReference type="EMBL" id="JAVYJV010000005">
    <property type="protein sequence ID" value="KAK4370291.1"/>
    <property type="molecule type" value="Genomic_DNA"/>
</dbReference>
<dbReference type="Proteomes" id="UP001291623">
    <property type="component" value="Unassembled WGS sequence"/>
</dbReference>
<evidence type="ECO:0000313" key="2">
    <source>
        <dbReference type="Proteomes" id="UP001291623"/>
    </source>
</evidence>
<sequence>MSSVDFENIWSEKWMIIVDMIWDQMQRMEEGHTIILVKSMVVMTTQVLAKPLMNYIRFVIRVEATFCDDYCSDESYDYDEISYGGECADYVGVGSVSPIKPTPVRSNLGKIPRIGHKVTKVNKIFETRIEVLSNVCATKIDKNVCHNLFSVYFV</sequence>
<proteinExistence type="predicted"/>
<accession>A0AAE1SIF9</accession>
<comment type="caution">
    <text evidence="1">The sequence shown here is derived from an EMBL/GenBank/DDBJ whole genome shotgun (WGS) entry which is preliminary data.</text>
</comment>
<organism evidence="1 2">
    <name type="scientific">Anisodus tanguticus</name>
    <dbReference type="NCBI Taxonomy" id="243964"/>
    <lineage>
        <taxon>Eukaryota</taxon>
        <taxon>Viridiplantae</taxon>
        <taxon>Streptophyta</taxon>
        <taxon>Embryophyta</taxon>
        <taxon>Tracheophyta</taxon>
        <taxon>Spermatophyta</taxon>
        <taxon>Magnoliopsida</taxon>
        <taxon>eudicotyledons</taxon>
        <taxon>Gunneridae</taxon>
        <taxon>Pentapetalae</taxon>
        <taxon>asterids</taxon>
        <taxon>lamiids</taxon>
        <taxon>Solanales</taxon>
        <taxon>Solanaceae</taxon>
        <taxon>Solanoideae</taxon>
        <taxon>Hyoscyameae</taxon>
        <taxon>Anisodus</taxon>
    </lineage>
</organism>
<reference evidence="1" key="1">
    <citation type="submission" date="2023-12" db="EMBL/GenBank/DDBJ databases">
        <title>Genome assembly of Anisodus tanguticus.</title>
        <authorList>
            <person name="Wang Y.-J."/>
        </authorList>
    </citation>
    <scope>NUCLEOTIDE SEQUENCE</scope>
    <source>
        <strain evidence="1">KB-2021</strain>
        <tissue evidence="1">Leaf</tissue>
    </source>
</reference>
<protein>
    <submittedName>
        <fullName evidence="1">Uncharacterized protein</fullName>
    </submittedName>
</protein>
<name>A0AAE1SIF9_9SOLA</name>
<evidence type="ECO:0000313" key="1">
    <source>
        <dbReference type="EMBL" id="KAK4370291.1"/>
    </source>
</evidence>
<gene>
    <name evidence="1" type="ORF">RND71_009766</name>
</gene>
<dbReference type="AlphaFoldDB" id="A0AAE1SIF9"/>
<keyword evidence="2" id="KW-1185">Reference proteome</keyword>